<evidence type="ECO:0000256" key="3">
    <source>
        <dbReference type="ARBA" id="ARBA00022771"/>
    </source>
</evidence>
<protein>
    <recommendedName>
        <fullName evidence="6">HAT C-terminal dimerisation domain-containing protein</fullName>
    </recommendedName>
</protein>
<keyword evidence="5" id="KW-0539">Nucleus</keyword>
<keyword evidence="8" id="KW-1185">Reference proteome</keyword>
<proteinExistence type="predicted"/>
<dbReference type="InterPro" id="IPR052035">
    <property type="entry name" value="ZnF_BED_domain_contain"/>
</dbReference>
<evidence type="ECO:0000259" key="6">
    <source>
        <dbReference type="Pfam" id="PF05699"/>
    </source>
</evidence>
<dbReference type="InterPro" id="IPR012337">
    <property type="entry name" value="RNaseH-like_sf"/>
</dbReference>
<keyword evidence="4" id="KW-0862">Zinc</keyword>
<comment type="caution">
    <text evidence="7">The sequence shown here is derived from an EMBL/GenBank/DDBJ whole genome shotgun (WGS) entry which is preliminary data.</text>
</comment>
<evidence type="ECO:0000256" key="1">
    <source>
        <dbReference type="ARBA" id="ARBA00004123"/>
    </source>
</evidence>
<dbReference type="Pfam" id="PF05699">
    <property type="entry name" value="Dimer_Tnp_hAT"/>
    <property type="match status" value="1"/>
</dbReference>
<dbReference type="AlphaFoldDB" id="A0A8H6PGB9"/>
<evidence type="ECO:0000256" key="2">
    <source>
        <dbReference type="ARBA" id="ARBA00022723"/>
    </source>
</evidence>
<evidence type="ECO:0000313" key="8">
    <source>
        <dbReference type="Proteomes" id="UP000630445"/>
    </source>
</evidence>
<evidence type="ECO:0000256" key="4">
    <source>
        <dbReference type="ARBA" id="ARBA00022833"/>
    </source>
</evidence>
<dbReference type="GO" id="GO:0046983">
    <property type="term" value="F:protein dimerization activity"/>
    <property type="evidence" value="ECO:0007669"/>
    <property type="project" value="InterPro"/>
</dbReference>
<name>A0A8H6PGB9_9EURO</name>
<dbReference type="OrthoDB" id="4505704at2759"/>
<sequence>MKNHLAKHSIYPPSGIDSDALVEKKKQPDIWSFMSGKGNFGPQQVLEKNLLHWIVSEKQAFTTIESPTFRQIFQDIPGIALLFSSRHTLRQRLVDDFNVQRLQLKEELATTCKTIALSLDVWTSKNHLPIIGIIGHWLTEEFEYRERVLEFTELHGAHSGENLATAVESTLIELGLEQKLISITGDNASNNETMASELFHSLSNRLQFQKKDAMLLYQGLDSYIRCLAHILTLIVKDILRALKSGDVEEANAACNSLQNGNPVTTQTALGSLRILALWIDRHPQRRQKWKEVCKINDLPDKFIEYDVDTRWNSTYRMLNDGLISEQQINKFLELQTEFPPFTTEDWSQLTQIHRVLSKFNEFTLFISKKKPQISLAVPIYYELHDLLNDASECNGDFAGLDQDLALALKEGMKKYEKYYTFMDESDTYYTALVLDPRVKGGLILDESQGDNNAGALILQAICSALHQKYPPNDAQLNSSIITQRHPPMEFNDAESRMLQRLQSRNQPLLSDIDRYFDSPLVTVTDTKDQNWLCNWWRTHKDEYPRMAAAARDYLAIPASEVAVERLFSAGRDLLGVRRHSIKANTMRMLMLIGDAYKN</sequence>
<keyword evidence="3" id="KW-0863">Zinc-finger</keyword>
<dbReference type="PANTHER" id="PTHR46481:SF10">
    <property type="entry name" value="ZINC FINGER BED DOMAIN-CONTAINING PROTEIN 39"/>
    <property type="match status" value="1"/>
</dbReference>
<dbReference type="InterPro" id="IPR008906">
    <property type="entry name" value="HATC_C_dom"/>
</dbReference>
<gene>
    <name evidence="7" type="ORF">CNMCM5793_005626</name>
</gene>
<evidence type="ECO:0000256" key="5">
    <source>
        <dbReference type="ARBA" id="ARBA00023242"/>
    </source>
</evidence>
<organism evidence="7 8">
    <name type="scientific">Aspergillus hiratsukae</name>
    <dbReference type="NCBI Taxonomy" id="1194566"/>
    <lineage>
        <taxon>Eukaryota</taxon>
        <taxon>Fungi</taxon>
        <taxon>Dikarya</taxon>
        <taxon>Ascomycota</taxon>
        <taxon>Pezizomycotina</taxon>
        <taxon>Eurotiomycetes</taxon>
        <taxon>Eurotiomycetidae</taxon>
        <taxon>Eurotiales</taxon>
        <taxon>Aspergillaceae</taxon>
        <taxon>Aspergillus</taxon>
        <taxon>Aspergillus subgen. Fumigati</taxon>
    </lineage>
</organism>
<dbReference type="PANTHER" id="PTHR46481">
    <property type="entry name" value="ZINC FINGER BED DOMAIN-CONTAINING PROTEIN 4"/>
    <property type="match status" value="1"/>
</dbReference>
<evidence type="ECO:0000313" key="7">
    <source>
        <dbReference type="EMBL" id="KAF7134046.1"/>
    </source>
</evidence>
<dbReference type="GO" id="GO:0008270">
    <property type="term" value="F:zinc ion binding"/>
    <property type="evidence" value="ECO:0007669"/>
    <property type="project" value="UniProtKB-KW"/>
</dbReference>
<dbReference type="Proteomes" id="UP000630445">
    <property type="component" value="Unassembled WGS sequence"/>
</dbReference>
<dbReference type="SUPFAM" id="SSF53098">
    <property type="entry name" value="Ribonuclease H-like"/>
    <property type="match status" value="1"/>
</dbReference>
<reference evidence="7" key="1">
    <citation type="submission" date="2020-06" db="EMBL/GenBank/DDBJ databases">
        <title>Draft genome sequences of strains closely related to Aspergillus parafelis and Aspergillus hiratsukae.</title>
        <authorList>
            <person name="Dos Santos R.A.C."/>
            <person name="Rivero-Menendez O."/>
            <person name="Steenwyk J.L."/>
            <person name="Mead M.E."/>
            <person name="Goldman G.H."/>
            <person name="Alastruey-Izquierdo A."/>
            <person name="Rokas A."/>
        </authorList>
    </citation>
    <scope>NUCLEOTIDE SEQUENCE</scope>
    <source>
        <strain evidence="7">CNM-CM5793</strain>
    </source>
</reference>
<dbReference type="EMBL" id="JACBAD010001773">
    <property type="protein sequence ID" value="KAF7134046.1"/>
    <property type="molecule type" value="Genomic_DNA"/>
</dbReference>
<keyword evidence="2" id="KW-0479">Metal-binding</keyword>
<feature type="domain" description="HAT C-terminal dimerisation" evidence="6">
    <location>
        <begin position="512"/>
        <end position="592"/>
    </location>
</feature>
<dbReference type="GO" id="GO:0005634">
    <property type="term" value="C:nucleus"/>
    <property type="evidence" value="ECO:0007669"/>
    <property type="project" value="UniProtKB-SubCell"/>
</dbReference>
<accession>A0A8H6PGB9</accession>
<comment type="subcellular location">
    <subcellularLocation>
        <location evidence="1">Nucleus</location>
    </subcellularLocation>
</comment>